<protein>
    <submittedName>
        <fullName evidence="2">Uncharacterized protein</fullName>
    </submittedName>
</protein>
<evidence type="ECO:0000313" key="2">
    <source>
        <dbReference type="EMBL" id="KAI1700797.1"/>
    </source>
</evidence>
<keyword evidence="1" id="KW-0812">Transmembrane</keyword>
<feature type="transmembrane region" description="Helical" evidence="1">
    <location>
        <begin position="99"/>
        <end position="122"/>
    </location>
</feature>
<feature type="transmembrane region" description="Helical" evidence="1">
    <location>
        <begin position="26"/>
        <end position="46"/>
    </location>
</feature>
<reference evidence="2" key="1">
    <citation type="submission" date="2022-01" db="EMBL/GenBank/DDBJ databases">
        <title>Genome Sequence Resource for Two Populations of Ditylenchus destructor, the Migratory Endoparasitic Phytonematode.</title>
        <authorList>
            <person name="Zhang H."/>
            <person name="Lin R."/>
            <person name="Xie B."/>
        </authorList>
    </citation>
    <scope>NUCLEOTIDE SEQUENCE</scope>
    <source>
        <strain evidence="2">BazhouSP</strain>
    </source>
</reference>
<dbReference type="AlphaFoldDB" id="A0AAD4MQA6"/>
<feature type="transmembrane region" description="Helical" evidence="1">
    <location>
        <begin position="143"/>
        <end position="165"/>
    </location>
</feature>
<dbReference type="Proteomes" id="UP001201812">
    <property type="component" value="Unassembled WGS sequence"/>
</dbReference>
<comment type="caution">
    <text evidence="2">The sequence shown here is derived from an EMBL/GenBank/DDBJ whole genome shotgun (WGS) entry which is preliminary data.</text>
</comment>
<gene>
    <name evidence="2" type="ORF">DdX_16486</name>
</gene>
<dbReference type="EMBL" id="JAKKPZ010000134">
    <property type="protein sequence ID" value="KAI1700797.1"/>
    <property type="molecule type" value="Genomic_DNA"/>
</dbReference>
<evidence type="ECO:0000256" key="1">
    <source>
        <dbReference type="SAM" id="Phobius"/>
    </source>
</evidence>
<keyword evidence="3" id="KW-1185">Reference proteome</keyword>
<proteinExistence type="predicted"/>
<name>A0AAD4MQA6_9BILA</name>
<sequence length="340" mass="39716">MSQEPLNNQSTTVVSYLNTLNFTYDIVILVAHFTSIVLFLRILYFYHFKPHALRISALSKLLYMFLGTHIVLVLATIPYHIYLLLKWTSQANTVNYDPYVLLLLGVWVDCYVNASSAVAYFIMMDRWMALKFPFKYNTFISAWLLKIAILSVIFVCSASIVYGIIEIPLDMDKEPNRQNYNDYGGCSECRSINLHAAIFFFATNTWGRSISSAHLSMLRRSDAQNFRLYQILSAQMLRKKGNAQKSFLSAQMLRISIWHDKTRWEMKRSRLLDLEIESRLLDIQLKKRQIYKSDLEIHSMECELQIPHKFLHITPHCETDTNVTIVNDDFNSEEMFQVEV</sequence>
<evidence type="ECO:0000313" key="3">
    <source>
        <dbReference type="Proteomes" id="UP001201812"/>
    </source>
</evidence>
<organism evidence="2 3">
    <name type="scientific">Ditylenchus destructor</name>
    <dbReference type="NCBI Taxonomy" id="166010"/>
    <lineage>
        <taxon>Eukaryota</taxon>
        <taxon>Metazoa</taxon>
        <taxon>Ecdysozoa</taxon>
        <taxon>Nematoda</taxon>
        <taxon>Chromadorea</taxon>
        <taxon>Rhabditida</taxon>
        <taxon>Tylenchina</taxon>
        <taxon>Tylenchomorpha</taxon>
        <taxon>Sphaerularioidea</taxon>
        <taxon>Anguinidae</taxon>
        <taxon>Anguininae</taxon>
        <taxon>Ditylenchus</taxon>
    </lineage>
</organism>
<accession>A0AAD4MQA6</accession>
<keyword evidence="1" id="KW-0472">Membrane</keyword>
<keyword evidence="1" id="KW-1133">Transmembrane helix</keyword>
<dbReference type="Gene3D" id="1.20.1070.10">
    <property type="entry name" value="Rhodopsin 7-helix transmembrane proteins"/>
    <property type="match status" value="1"/>
</dbReference>
<feature type="transmembrane region" description="Helical" evidence="1">
    <location>
        <begin position="58"/>
        <end position="79"/>
    </location>
</feature>